<dbReference type="Proteomes" id="UP000008641">
    <property type="component" value="Chromosome"/>
</dbReference>
<dbReference type="eggNOG" id="COG1012">
    <property type="taxonomic scope" value="Bacteria"/>
</dbReference>
<evidence type="ECO:0000313" key="5">
    <source>
        <dbReference type="EMBL" id="ADX67170.1"/>
    </source>
</evidence>
<proteinExistence type="inferred from homology"/>
<comment type="similarity">
    <text evidence="1">Belongs to the aldehyde dehydrogenase family.</text>
</comment>
<evidence type="ECO:0000313" key="6">
    <source>
        <dbReference type="Proteomes" id="UP000008641"/>
    </source>
</evidence>
<dbReference type="AlphaFoldDB" id="F0NYW8"/>
<dbReference type="STRING" id="865938.Weevi_0451"/>
<dbReference type="SUPFAM" id="SSF53720">
    <property type="entry name" value="ALDH-like"/>
    <property type="match status" value="1"/>
</dbReference>
<reference evidence="6" key="2">
    <citation type="journal article" date="2011" name="Stand. Genomic Sci.">
        <title>Complete genome sequence of Weeksella virosa type strain (9751T).</title>
        <authorList>
            <person name="Lang E."/>
            <person name="Teshima H."/>
            <person name="Lucas S."/>
            <person name="Lapidus A."/>
            <person name="Hammon N."/>
            <person name="Deshpande S."/>
            <person name="Nolan M."/>
            <person name="Cheng J."/>
            <person name="Pitluck S."/>
            <person name="Liolios K."/>
            <person name="Pagani I."/>
            <person name="Mikhailova N."/>
            <person name="Ivanova N."/>
            <person name="Mavromatis K."/>
            <person name="Pati A."/>
            <person name="Tapia R."/>
            <person name="Han C."/>
            <person name="Goodwin L."/>
            <person name="Chen A."/>
            <person name="Palaniappan K."/>
            <person name="Land M."/>
            <person name="Hauser L."/>
            <person name="Chang Y."/>
            <person name="Jeffries C."/>
            <person name="Brambilla E."/>
            <person name="Kopitz M."/>
            <person name="Rohde M."/>
            <person name="Goker M."/>
            <person name="Tindall B."/>
            <person name="Detter J."/>
            <person name="Woyke T."/>
            <person name="Bristow J."/>
            <person name="Eisen J."/>
            <person name="Markowitz V."/>
            <person name="Hugenholtz P."/>
            <person name="Klenk H."/>
            <person name="Kyrpides N."/>
        </authorList>
    </citation>
    <scope>NUCLEOTIDE SEQUENCE [LARGE SCALE GENOMIC DNA]</scope>
    <source>
        <strain evidence="6">ATCC 43766 / DSM 16922 / JCM 21250 / NBRC 16016 / NCTC 11634 / CL345/78</strain>
    </source>
</reference>
<accession>F0NYW8</accession>
<dbReference type="RefSeq" id="WP_013597562.1">
    <property type="nucleotide sequence ID" value="NC_015144.1"/>
</dbReference>
<dbReference type="Pfam" id="PF00171">
    <property type="entry name" value="Aldedh"/>
    <property type="match status" value="1"/>
</dbReference>
<dbReference type="GO" id="GO:0004777">
    <property type="term" value="F:succinate-semialdehyde dehydrogenase (NAD+) activity"/>
    <property type="evidence" value="ECO:0007669"/>
    <property type="project" value="TreeGrafter"/>
</dbReference>
<dbReference type="InterPro" id="IPR016162">
    <property type="entry name" value="Ald_DH_N"/>
</dbReference>
<dbReference type="OrthoDB" id="9762913at2"/>
<gene>
    <name evidence="5" type="ordered locus">Weevi_0451</name>
</gene>
<protein>
    <submittedName>
        <fullName evidence="5">Succinate-semialdehyde dehydrogenase (NAD(P)(+))</fullName>
        <ecNumber evidence="5">1.2.1.16</ecNumber>
    </submittedName>
</protein>
<dbReference type="InterPro" id="IPR016161">
    <property type="entry name" value="Ald_DH/histidinol_DH"/>
</dbReference>
<dbReference type="CDD" id="cd07100">
    <property type="entry name" value="ALDH_SSADH1_GabD1"/>
    <property type="match status" value="1"/>
</dbReference>
<dbReference type="InterPro" id="IPR047110">
    <property type="entry name" value="GABD/Sad-like"/>
</dbReference>
<sequence length="458" mass="50819">MSIPTIKTLNPFTEEIEKIFEPHTQDQIETFLSDAQRCFSTWRWETFAHRAEIVQGVAEEMRKNKQKYAELITKEMGKPYRESLIEVDYSANIFEYFAKNAEQFLATYPVQTEKGEAYVVSEPIGVLLGVMPWNFPFSQIARFVAPNLMAGNTIVLKTASNIPQCGMAYDEIFAAVQAPKGLYKNLLISGSKVGQLIDNPIIKGVSLTGSDVAGASVGEIAGRNIKRSVLELGGSDPMIVLADADLEKVMKGTINGRLRNAGQACTSSKRIIVHRSLYDTYKEQLLTYMKNMKVGNPMEEDTLMGPVCTKGALEKLLQQINDSRAKGVQVTLGGERMHEKGFFLAPTVLENITKGTPAYDEEIFGPVVCLFPFDTEEEAITLANDTIYGLGASIYSENIEYAQQLARKIDSGMVYINKQVSSSEELPFGGTKRSGYGRELSKAGIEEFVNKKLIFTLR</sequence>
<evidence type="ECO:0000256" key="3">
    <source>
        <dbReference type="ARBA" id="ARBA00023002"/>
    </source>
</evidence>
<dbReference type="EMBL" id="CP002455">
    <property type="protein sequence ID" value="ADX67170.1"/>
    <property type="molecule type" value="Genomic_DNA"/>
</dbReference>
<feature type="domain" description="Aldehyde dehydrogenase" evidence="4">
    <location>
        <begin position="5"/>
        <end position="453"/>
    </location>
</feature>
<dbReference type="PANTHER" id="PTHR43217:SF2">
    <property type="entry name" value="SUCCINATE-SEMIALDEHYDE DEHYDROGENASE [NADP(+)]"/>
    <property type="match status" value="1"/>
</dbReference>
<dbReference type="Gene3D" id="3.40.309.10">
    <property type="entry name" value="Aldehyde Dehydrogenase, Chain A, domain 2"/>
    <property type="match status" value="1"/>
</dbReference>
<dbReference type="InterPro" id="IPR015590">
    <property type="entry name" value="Aldehyde_DH_dom"/>
</dbReference>
<evidence type="ECO:0000259" key="4">
    <source>
        <dbReference type="Pfam" id="PF00171"/>
    </source>
</evidence>
<keyword evidence="2" id="KW-0521">NADP</keyword>
<dbReference type="PANTHER" id="PTHR43217">
    <property type="entry name" value="SUCCINATE SEMIALDEHYDE DEHYDROGENASE [NAD(P)+] SAD"/>
    <property type="match status" value="1"/>
</dbReference>
<evidence type="ECO:0000256" key="1">
    <source>
        <dbReference type="ARBA" id="ARBA00009986"/>
    </source>
</evidence>
<reference evidence="5 6" key="1">
    <citation type="journal article" date="2011" name="Stand. Genomic Sci.">
        <title>Complete genome sequence of Weeksella virosa type strain (9751).</title>
        <authorList>
            <person name="Lang E."/>
            <person name="Teshima H."/>
            <person name="Lucas S."/>
            <person name="Lapidus A."/>
            <person name="Hammon N."/>
            <person name="Deshpande S."/>
            <person name="Nolan M."/>
            <person name="Cheng J.F."/>
            <person name="Pitluck S."/>
            <person name="Liolios K."/>
            <person name="Pagani I."/>
            <person name="Mikhailova N."/>
            <person name="Ivanova N."/>
            <person name="Mavromatis K."/>
            <person name="Pati A."/>
            <person name="Tapia R."/>
            <person name="Han C."/>
            <person name="Goodwin L."/>
            <person name="Chen A."/>
            <person name="Palaniappan K."/>
            <person name="Land M."/>
            <person name="Hauser L."/>
            <person name="Chang Y.J."/>
            <person name="Jeffries C.D."/>
            <person name="Brambilla E.M."/>
            <person name="Kopitz M."/>
            <person name="Rohde M."/>
            <person name="Goker M."/>
            <person name="Tindall B.J."/>
            <person name="Detter J.C."/>
            <person name="Woyke T."/>
            <person name="Bristow J."/>
            <person name="Eisen J.A."/>
            <person name="Markowitz V."/>
            <person name="Hugenholtz P."/>
            <person name="Klenk H.P."/>
            <person name="Kyrpides N.C."/>
        </authorList>
    </citation>
    <scope>NUCLEOTIDE SEQUENCE [LARGE SCALE GENOMIC DNA]</scope>
    <source>
        <strain evidence="6">ATCC 43766 / DSM 16922 / JCM 21250 / NBRC 16016 / NCTC 11634 / CL345/78</strain>
    </source>
</reference>
<dbReference type="HOGENOM" id="CLU_005391_1_0_10"/>
<evidence type="ECO:0000256" key="2">
    <source>
        <dbReference type="ARBA" id="ARBA00022857"/>
    </source>
</evidence>
<dbReference type="InterPro" id="IPR016163">
    <property type="entry name" value="Ald_DH_C"/>
</dbReference>
<dbReference type="Gene3D" id="3.40.605.10">
    <property type="entry name" value="Aldehyde Dehydrogenase, Chain A, domain 1"/>
    <property type="match status" value="1"/>
</dbReference>
<dbReference type="EC" id="1.2.1.16" evidence="5"/>
<dbReference type="FunFam" id="3.40.309.10:FF:000009">
    <property type="entry name" value="Aldehyde dehydrogenase A"/>
    <property type="match status" value="1"/>
</dbReference>
<organism evidence="5 6">
    <name type="scientific">Weeksella virosa (strain ATCC 43766 / DSM 16922 / JCM 21250 / CCUG 30538 / CDC 9751 / IAM 14551 / NBRC 16016 / NCTC 11634 / CL345/78)</name>
    <dbReference type="NCBI Taxonomy" id="865938"/>
    <lineage>
        <taxon>Bacteria</taxon>
        <taxon>Pseudomonadati</taxon>
        <taxon>Bacteroidota</taxon>
        <taxon>Flavobacteriia</taxon>
        <taxon>Flavobacteriales</taxon>
        <taxon>Weeksellaceae</taxon>
        <taxon>Weeksella</taxon>
    </lineage>
</organism>
<dbReference type="GO" id="GO:0004030">
    <property type="term" value="F:aldehyde dehydrogenase [NAD(P)+] activity"/>
    <property type="evidence" value="ECO:0007669"/>
    <property type="project" value="InterPro"/>
</dbReference>
<dbReference type="InterPro" id="IPR044148">
    <property type="entry name" value="ALDH_GabD1-like"/>
</dbReference>
<keyword evidence="6" id="KW-1185">Reference proteome</keyword>
<dbReference type="KEGG" id="wvi:Weevi_0451"/>
<name>F0NYW8_WEEVC</name>
<keyword evidence="3 5" id="KW-0560">Oxidoreductase</keyword>